<dbReference type="OrthoDB" id="10648072at2759"/>
<comment type="caution">
    <text evidence="2">The sequence shown here is derived from an EMBL/GenBank/DDBJ whole genome shotgun (WGS) entry which is preliminary data.</text>
</comment>
<evidence type="ECO:0000313" key="3">
    <source>
        <dbReference type="Proteomes" id="UP000636709"/>
    </source>
</evidence>
<evidence type="ECO:0000313" key="2">
    <source>
        <dbReference type="EMBL" id="KAF8644189.1"/>
    </source>
</evidence>
<accession>A0A834ZX05</accession>
<feature type="compositionally biased region" description="Low complexity" evidence="1">
    <location>
        <begin position="1"/>
        <end position="10"/>
    </location>
</feature>
<protein>
    <submittedName>
        <fullName evidence="2">Uncharacterized protein</fullName>
    </submittedName>
</protein>
<feature type="region of interest" description="Disordered" evidence="1">
    <location>
        <begin position="1"/>
        <end position="40"/>
    </location>
</feature>
<proteinExistence type="predicted"/>
<name>A0A834ZX05_9POAL</name>
<dbReference type="AlphaFoldDB" id="A0A834ZX05"/>
<gene>
    <name evidence="2" type="ORF">HU200_066534</name>
</gene>
<reference evidence="2" key="1">
    <citation type="submission" date="2020-07" db="EMBL/GenBank/DDBJ databases">
        <title>Genome sequence and genetic diversity analysis of an under-domesticated orphan crop, white fonio (Digitaria exilis).</title>
        <authorList>
            <person name="Bennetzen J.L."/>
            <person name="Chen S."/>
            <person name="Ma X."/>
            <person name="Wang X."/>
            <person name="Yssel A.E.J."/>
            <person name="Chaluvadi S.R."/>
            <person name="Johnson M."/>
            <person name="Gangashetty P."/>
            <person name="Hamidou F."/>
            <person name="Sanogo M.D."/>
            <person name="Zwaenepoel A."/>
            <person name="Wallace J."/>
            <person name="Van De Peer Y."/>
            <person name="Van Deynze A."/>
        </authorList>
    </citation>
    <scope>NUCLEOTIDE SEQUENCE</scope>
    <source>
        <tissue evidence="2">Leaves</tissue>
    </source>
</reference>
<evidence type="ECO:0000256" key="1">
    <source>
        <dbReference type="SAM" id="MobiDB-lite"/>
    </source>
</evidence>
<organism evidence="2 3">
    <name type="scientific">Digitaria exilis</name>
    <dbReference type="NCBI Taxonomy" id="1010633"/>
    <lineage>
        <taxon>Eukaryota</taxon>
        <taxon>Viridiplantae</taxon>
        <taxon>Streptophyta</taxon>
        <taxon>Embryophyta</taxon>
        <taxon>Tracheophyta</taxon>
        <taxon>Spermatophyta</taxon>
        <taxon>Magnoliopsida</taxon>
        <taxon>Liliopsida</taxon>
        <taxon>Poales</taxon>
        <taxon>Poaceae</taxon>
        <taxon>PACMAD clade</taxon>
        <taxon>Panicoideae</taxon>
        <taxon>Panicodae</taxon>
        <taxon>Paniceae</taxon>
        <taxon>Anthephorinae</taxon>
        <taxon>Digitaria</taxon>
    </lineage>
</organism>
<dbReference type="EMBL" id="JACEFO010003146">
    <property type="protein sequence ID" value="KAF8644189.1"/>
    <property type="molecule type" value="Genomic_DNA"/>
</dbReference>
<feature type="region of interest" description="Disordered" evidence="1">
    <location>
        <begin position="73"/>
        <end position="96"/>
    </location>
</feature>
<dbReference type="Proteomes" id="UP000636709">
    <property type="component" value="Unassembled WGS sequence"/>
</dbReference>
<sequence length="96" mass="10004">MSAAATAPAPRVRRLAPTAPPRQRHRLPPAAPRAPASAGATSPVKYAESACVATCATGCVSPLPMATPRRLTRSASGRVGFTSRNVRPRRGMYLPA</sequence>
<keyword evidence="3" id="KW-1185">Reference proteome</keyword>